<evidence type="ECO:0000256" key="4">
    <source>
        <dbReference type="ARBA" id="ARBA00023136"/>
    </source>
</evidence>
<keyword evidence="4 5" id="KW-0472">Membrane</keyword>
<comment type="subcellular location">
    <subcellularLocation>
        <location evidence="1">Membrane</location>
        <topology evidence="1">Single-pass membrane protein</topology>
    </subcellularLocation>
</comment>
<feature type="transmembrane region" description="Helical" evidence="5">
    <location>
        <begin position="7"/>
        <end position="27"/>
    </location>
</feature>
<dbReference type="GO" id="GO:0000139">
    <property type="term" value="C:Golgi membrane"/>
    <property type="evidence" value="ECO:0007669"/>
    <property type="project" value="TreeGrafter"/>
</dbReference>
<organism evidence="7 8">
    <name type="scientific">Oryzias sinensis</name>
    <name type="common">Chinese medaka</name>
    <dbReference type="NCBI Taxonomy" id="183150"/>
    <lineage>
        <taxon>Eukaryota</taxon>
        <taxon>Metazoa</taxon>
        <taxon>Chordata</taxon>
        <taxon>Craniata</taxon>
        <taxon>Vertebrata</taxon>
        <taxon>Euteleostomi</taxon>
        <taxon>Actinopterygii</taxon>
        <taxon>Neopterygii</taxon>
        <taxon>Teleostei</taxon>
        <taxon>Neoteleostei</taxon>
        <taxon>Acanthomorphata</taxon>
        <taxon>Ovalentaria</taxon>
        <taxon>Atherinomorphae</taxon>
        <taxon>Beloniformes</taxon>
        <taxon>Adrianichthyidae</taxon>
        <taxon>Oryziinae</taxon>
        <taxon>Oryzias</taxon>
    </lineage>
</organism>
<evidence type="ECO:0000259" key="6">
    <source>
        <dbReference type="Pfam" id="PF19737"/>
    </source>
</evidence>
<feature type="domain" description="Ribitol-5-phosphate transferase FKTN N-terminal" evidence="6">
    <location>
        <begin position="1"/>
        <end position="276"/>
    </location>
</feature>
<dbReference type="GeneTree" id="ENSGT00390000014471"/>
<accession>A0A8C7YC55</accession>
<dbReference type="PROSITE" id="PS51257">
    <property type="entry name" value="PROKAR_LIPOPROTEIN"/>
    <property type="match status" value="1"/>
</dbReference>
<evidence type="ECO:0000256" key="5">
    <source>
        <dbReference type="SAM" id="Phobius"/>
    </source>
</evidence>
<dbReference type="AlphaFoldDB" id="A0A8C7YC55"/>
<evidence type="ECO:0000313" key="7">
    <source>
        <dbReference type="Ensembl" id="ENSOSIP00000026481.1"/>
    </source>
</evidence>
<reference evidence="7" key="1">
    <citation type="submission" date="2025-08" db="UniProtKB">
        <authorList>
            <consortium name="Ensembl"/>
        </authorList>
    </citation>
    <scope>IDENTIFICATION</scope>
</reference>
<dbReference type="PANTHER" id="PTHR15407">
    <property type="entry name" value="FUKUTIN-RELATED"/>
    <property type="match status" value="1"/>
</dbReference>
<dbReference type="Proteomes" id="UP000694383">
    <property type="component" value="Unplaced"/>
</dbReference>
<evidence type="ECO:0000256" key="2">
    <source>
        <dbReference type="ARBA" id="ARBA00022692"/>
    </source>
</evidence>
<keyword evidence="3 5" id="KW-1133">Transmembrane helix</keyword>
<dbReference type="InterPro" id="IPR045587">
    <property type="entry name" value="FKTN_N"/>
</dbReference>
<sequence>MPRVNRTAVLSLLIVCSCVFLLFQLHYYRKYVTKQQGGPLLSPVHHLTNRAVQWQVLKKFLALAHHFHLPLFLADTLALSLLSQHALRQRDRVVQEPQCSFLCTDRPVLAFGVHASSWESAPEFVAAAQTKGFELLELRGKDPRLSSLDTLSGEEIPLHFLFRLDGYIIHVVFLYERSGNYLWHGPLRLRADMDRTFAPFSLLDYGRYAGAYDRPELILTVLDGLDVRVPRNITHFLVQQRDARFLECRFHEARHFLQLYPDDSSAAALDFRRKARTLLRVTTQTLGLLHIPFWISSGTCLGWFRQCGVISYSQDVDIGIFISDFRPDIVGAFREAGLSLKHKFGKVEDSLELSFLSQDVKLDIFFFYEDGDVVWNGGTQAKSGRKFKYTFPRFSLCWAELLELKVRVPCETQDYVVANYGSTWSVPLKNWDWKSSPSNVQENGEWPRAAIRTTVGRWRRTQTWIGTYCSKHEWEP</sequence>
<protein>
    <submittedName>
        <fullName evidence="7">Fukutin</fullName>
    </submittedName>
</protein>
<dbReference type="Pfam" id="PF19737">
    <property type="entry name" value="FKTN_N"/>
    <property type="match status" value="1"/>
</dbReference>
<dbReference type="Ensembl" id="ENSOSIT00000027923.1">
    <property type="protein sequence ID" value="ENSOSIP00000026481.1"/>
    <property type="gene ID" value="ENSOSIG00000013916.1"/>
</dbReference>
<evidence type="ECO:0000313" key="8">
    <source>
        <dbReference type="Proteomes" id="UP000694383"/>
    </source>
</evidence>
<dbReference type="InterPro" id="IPR009644">
    <property type="entry name" value="FKTN/MNN4/W02B3.4-1"/>
</dbReference>
<dbReference type="PANTHER" id="PTHR15407:SF28">
    <property type="entry name" value="RIBITOL-5-PHOSPHATE TRANSFERASE FKTN"/>
    <property type="match status" value="1"/>
</dbReference>
<keyword evidence="8" id="KW-1185">Reference proteome</keyword>
<keyword evidence="2 5" id="KW-0812">Transmembrane</keyword>
<evidence type="ECO:0000256" key="3">
    <source>
        <dbReference type="ARBA" id="ARBA00022989"/>
    </source>
</evidence>
<reference evidence="7" key="2">
    <citation type="submission" date="2025-09" db="UniProtKB">
        <authorList>
            <consortium name="Ensembl"/>
        </authorList>
    </citation>
    <scope>IDENTIFICATION</scope>
</reference>
<name>A0A8C7YC55_9TELE</name>
<proteinExistence type="predicted"/>
<evidence type="ECO:0000256" key="1">
    <source>
        <dbReference type="ARBA" id="ARBA00004167"/>
    </source>
</evidence>